<evidence type="ECO:0000313" key="1">
    <source>
        <dbReference type="EMBL" id="EGV06811.1"/>
    </source>
</evidence>
<dbReference type="PANTHER" id="PTHR39173:SF1">
    <property type="entry name" value="ACETYLTRANSFERASE"/>
    <property type="match status" value="1"/>
</dbReference>
<proteinExistence type="predicted"/>
<dbReference type="GO" id="GO:0016740">
    <property type="term" value="F:transferase activity"/>
    <property type="evidence" value="ECO:0007669"/>
    <property type="project" value="UniProtKB-KW"/>
</dbReference>
<dbReference type="AlphaFoldDB" id="F9PA83"/>
<accession>F9PA83</accession>
<name>F9PA83_STRCV</name>
<dbReference type="SUPFAM" id="SSF55729">
    <property type="entry name" value="Acyl-CoA N-acyltransferases (Nat)"/>
    <property type="match status" value="1"/>
</dbReference>
<keyword evidence="1" id="KW-0808">Transferase</keyword>
<organism evidence="1 2">
    <name type="scientific">Streptococcus constellatus subsp. pharyngis SK1060 = CCUG 46377</name>
    <dbReference type="NCBI Taxonomy" id="1035184"/>
    <lineage>
        <taxon>Bacteria</taxon>
        <taxon>Bacillati</taxon>
        <taxon>Bacillota</taxon>
        <taxon>Bacilli</taxon>
        <taxon>Lactobacillales</taxon>
        <taxon>Streptococcaceae</taxon>
        <taxon>Streptococcus</taxon>
        <taxon>Streptococcus anginosus group</taxon>
    </lineage>
</organism>
<evidence type="ECO:0000313" key="2">
    <source>
        <dbReference type="Proteomes" id="UP000003287"/>
    </source>
</evidence>
<dbReference type="PANTHER" id="PTHR39173">
    <property type="entry name" value="ACETYLTRANSFERASE"/>
    <property type="match status" value="1"/>
</dbReference>
<dbReference type="Proteomes" id="UP000003287">
    <property type="component" value="Unassembled WGS sequence"/>
</dbReference>
<sequence length="54" mass="5919">MLKEGLLVAASKNIHQVLVTCAVDNPASRAVILKNGGILEDVRAGKERYWIDLE</sequence>
<dbReference type="InterPro" id="IPR016181">
    <property type="entry name" value="Acyl_CoA_acyltransferase"/>
</dbReference>
<reference evidence="1 2" key="1">
    <citation type="submission" date="2011-06" db="EMBL/GenBank/DDBJ databases">
        <authorList>
            <person name="Harkins D.M."/>
            <person name="Madupu R."/>
            <person name="Durkin A.S."/>
            <person name="Torralba M."/>
            <person name="Methe B."/>
            <person name="Sutton G.G."/>
            <person name="Nelson K.E."/>
        </authorList>
    </citation>
    <scope>NUCLEOTIDE SEQUENCE [LARGE SCALE GENOMIC DNA]</scope>
    <source>
        <strain evidence="1 2">SK1060</strain>
    </source>
</reference>
<protein>
    <submittedName>
        <fullName evidence="1">Acetyltransferase, GNAT family</fullName>
    </submittedName>
</protein>
<dbReference type="EMBL" id="AFUP01000009">
    <property type="protein sequence ID" value="EGV06811.1"/>
    <property type="molecule type" value="Genomic_DNA"/>
</dbReference>
<dbReference type="eggNOG" id="COG3981">
    <property type="taxonomic scope" value="Bacteria"/>
</dbReference>
<dbReference type="Gene3D" id="3.40.630.30">
    <property type="match status" value="1"/>
</dbReference>
<gene>
    <name evidence="1" type="ORF">HMPREF1042_2139</name>
</gene>